<dbReference type="STRING" id="571913.VV02_21280"/>
<keyword evidence="3" id="KW-1185">Reference proteome</keyword>
<sequence>MRTLTARQLLVFGLLAGFVAGLLAFTVAHTIGEPPVNAAIAVEEAGAAHEHDAAAPAAHSHEEDAPIVSRSNQSTWGLLTATQVLGTTLGGLAGLVTALVVGRLGRLRPEACAALVAATGFLVAYAVPFAKYPPNPPAVGNPDTIGARTASYFGFIAISLVVAIGAAYAARALARRHGAFTGITAGVAGYAVVMLVVARLMPVHNEVPGDFPPDTLYQFRFAALATQLTLWAGIAAVLGLLLVRHQRQSLPTAQRAALQPA</sequence>
<dbReference type="InterPro" id="IPR012666">
    <property type="entry name" value="CbtA_put"/>
</dbReference>
<keyword evidence="1" id="KW-0812">Transmembrane</keyword>
<feature type="transmembrane region" description="Helical" evidence="1">
    <location>
        <begin position="76"/>
        <end position="100"/>
    </location>
</feature>
<feature type="transmembrane region" description="Helical" evidence="1">
    <location>
        <begin position="182"/>
        <end position="201"/>
    </location>
</feature>
<dbReference type="Proteomes" id="UP000066480">
    <property type="component" value="Chromosome"/>
</dbReference>
<keyword evidence="1" id="KW-1133">Transmembrane helix</keyword>
<dbReference type="Pfam" id="PF09490">
    <property type="entry name" value="CbtA"/>
    <property type="match status" value="1"/>
</dbReference>
<dbReference type="PATRIC" id="fig|571913.6.peg.4315"/>
<feature type="transmembrane region" description="Helical" evidence="1">
    <location>
        <begin position="221"/>
        <end position="243"/>
    </location>
</feature>
<evidence type="ECO:0000313" key="3">
    <source>
        <dbReference type="Proteomes" id="UP000066480"/>
    </source>
</evidence>
<reference evidence="2 3" key="1">
    <citation type="submission" date="2015-03" db="EMBL/GenBank/DDBJ databases">
        <title>Luteipulveratus halotolerans sp. nov., a novel actinobacterium (Dermacoccaceae) from Sarawak, Malaysia.</title>
        <authorList>
            <person name="Juboi H."/>
            <person name="Basik A."/>
            <person name="Shamsul S.S."/>
            <person name="Arnold P."/>
            <person name="Schmitt E.K."/>
            <person name="Sanglier J.-J."/>
            <person name="Yeo T."/>
        </authorList>
    </citation>
    <scope>NUCLEOTIDE SEQUENCE [LARGE SCALE GENOMIC DNA]</scope>
    <source>
        <strain evidence="2 3">MN07-A0370</strain>
    </source>
</reference>
<protein>
    <recommendedName>
        <fullName evidence="4">Cobalt transporter</fullName>
    </recommendedName>
</protein>
<feature type="transmembrane region" description="Helical" evidence="1">
    <location>
        <begin position="112"/>
        <end position="130"/>
    </location>
</feature>
<name>A0A0K1JM58_9MICO</name>
<accession>A0A0K1JM58</accession>
<evidence type="ECO:0008006" key="4">
    <source>
        <dbReference type="Google" id="ProtNLM"/>
    </source>
</evidence>
<dbReference type="EMBL" id="CP011112">
    <property type="protein sequence ID" value="AKU17794.1"/>
    <property type="molecule type" value="Genomic_DNA"/>
</dbReference>
<organism evidence="2 3">
    <name type="scientific">Luteipulveratus mongoliensis</name>
    <dbReference type="NCBI Taxonomy" id="571913"/>
    <lineage>
        <taxon>Bacteria</taxon>
        <taxon>Bacillati</taxon>
        <taxon>Actinomycetota</taxon>
        <taxon>Actinomycetes</taxon>
        <taxon>Micrococcales</taxon>
        <taxon>Dermacoccaceae</taxon>
        <taxon>Luteipulveratus</taxon>
    </lineage>
</organism>
<dbReference type="AlphaFoldDB" id="A0A0K1JM58"/>
<keyword evidence="1" id="KW-0472">Membrane</keyword>
<dbReference type="KEGG" id="lmoi:VV02_21280"/>
<dbReference type="RefSeq" id="WP_052594822.1">
    <property type="nucleotide sequence ID" value="NZ_CP011112.1"/>
</dbReference>
<proteinExistence type="predicted"/>
<evidence type="ECO:0000313" key="2">
    <source>
        <dbReference type="EMBL" id="AKU17794.1"/>
    </source>
</evidence>
<gene>
    <name evidence="2" type="ORF">VV02_21280</name>
</gene>
<dbReference type="OrthoDB" id="6851830at2"/>
<evidence type="ECO:0000256" key="1">
    <source>
        <dbReference type="SAM" id="Phobius"/>
    </source>
</evidence>
<feature type="transmembrane region" description="Helical" evidence="1">
    <location>
        <begin position="150"/>
        <end position="170"/>
    </location>
</feature>